<feature type="domain" description="ABC3 transporter permease C-terminal" evidence="9">
    <location>
        <begin position="335"/>
        <end position="448"/>
    </location>
</feature>
<comment type="subcellular location">
    <subcellularLocation>
        <location evidence="1">Cell membrane</location>
        <topology evidence="1">Multi-pass membrane protein</topology>
    </subcellularLocation>
</comment>
<dbReference type="PANTHER" id="PTHR30572">
    <property type="entry name" value="MEMBRANE COMPONENT OF TRANSPORTER-RELATED"/>
    <property type="match status" value="1"/>
</dbReference>
<feature type="transmembrane region" description="Helical" evidence="8">
    <location>
        <begin position="20"/>
        <end position="40"/>
    </location>
</feature>
<dbReference type="InterPro" id="IPR050250">
    <property type="entry name" value="Macrolide_Exporter_MacB"/>
</dbReference>
<evidence type="ECO:0000313" key="12">
    <source>
        <dbReference type="Proteomes" id="UP000324974"/>
    </source>
</evidence>
<evidence type="ECO:0000256" key="3">
    <source>
        <dbReference type="ARBA" id="ARBA00022692"/>
    </source>
</evidence>
<dbReference type="Proteomes" id="UP000324974">
    <property type="component" value="Chromosome"/>
</dbReference>
<evidence type="ECO:0000256" key="2">
    <source>
        <dbReference type="ARBA" id="ARBA00022475"/>
    </source>
</evidence>
<evidence type="ECO:0000256" key="6">
    <source>
        <dbReference type="ARBA" id="ARBA00038076"/>
    </source>
</evidence>
<evidence type="ECO:0000313" key="11">
    <source>
        <dbReference type="EMBL" id="QEL19873.1"/>
    </source>
</evidence>
<feature type="domain" description="MacB-like periplasmic core" evidence="10">
    <location>
        <begin position="22"/>
        <end position="234"/>
    </location>
</feature>
<feature type="transmembrane region" description="Helical" evidence="8">
    <location>
        <begin position="418"/>
        <end position="438"/>
    </location>
</feature>
<dbReference type="Pfam" id="PF12704">
    <property type="entry name" value="MacB_PCD"/>
    <property type="match status" value="1"/>
</dbReference>
<evidence type="ECO:0000259" key="10">
    <source>
        <dbReference type="Pfam" id="PF12704"/>
    </source>
</evidence>
<evidence type="ECO:0000256" key="1">
    <source>
        <dbReference type="ARBA" id="ARBA00004651"/>
    </source>
</evidence>
<comment type="similarity">
    <text evidence="6">Belongs to the ABC-4 integral membrane protein family.</text>
</comment>
<organism evidence="11 12">
    <name type="scientific">Limnoglobus roseus</name>
    <dbReference type="NCBI Taxonomy" id="2598579"/>
    <lineage>
        <taxon>Bacteria</taxon>
        <taxon>Pseudomonadati</taxon>
        <taxon>Planctomycetota</taxon>
        <taxon>Planctomycetia</taxon>
        <taxon>Gemmatales</taxon>
        <taxon>Gemmataceae</taxon>
        <taxon>Limnoglobus</taxon>
    </lineage>
</organism>
<dbReference type="RefSeq" id="WP_218575208.1">
    <property type="nucleotide sequence ID" value="NZ_CP042425.1"/>
</dbReference>
<feature type="region of interest" description="Disordered" evidence="7">
    <location>
        <begin position="234"/>
        <end position="254"/>
    </location>
</feature>
<keyword evidence="12" id="KW-1185">Reference proteome</keyword>
<dbReference type="EMBL" id="CP042425">
    <property type="protein sequence ID" value="QEL19873.1"/>
    <property type="molecule type" value="Genomic_DNA"/>
</dbReference>
<evidence type="ECO:0000256" key="4">
    <source>
        <dbReference type="ARBA" id="ARBA00022989"/>
    </source>
</evidence>
<feature type="compositionally biased region" description="Polar residues" evidence="7">
    <location>
        <begin position="243"/>
        <end position="254"/>
    </location>
</feature>
<dbReference type="GO" id="GO:0005886">
    <property type="term" value="C:plasma membrane"/>
    <property type="evidence" value="ECO:0007669"/>
    <property type="project" value="UniProtKB-SubCell"/>
</dbReference>
<feature type="transmembrane region" description="Helical" evidence="8">
    <location>
        <begin position="376"/>
        <end position="406"/>
    </location>
</feature>
<protein>
    <submittedName>
        <fullName evidence="11">ABC transporter permease</fullName>
    </submittedName>
</protein>
<dbReference type="GO" id="GO:0022857">
    <property type="term" value="F:transmembrane transporter activity"/>
    <property type="evidence" value="ECO:0007669"/>
    <property type="project" value="TreeGrafter"/>
</dbReference>
<feature type="transmembrane region" description="Helical" evidence="8">
    <location>
        <begin position="332"/>
        <end position="356"/>
    </location>
</feature>
<evidence type="ECO:0000256" key="5">
    <source>
        <dbReference type="ARBA" id="ARBA00023136"/>
    </source>
</evidence>
<reference evidence="12" key="1">
    <citation type="submission" date="2019-08" db="EMBL/GenBank/DDBJ databases">
        <title>Limnoglobus roseus gen. nov., sp. nov., a novel freshwater planctomycete with a giant genome from the family Gemmataceae.</title>
        <authorList>
            <person name="Kulichevskaya I.S."/>
            <person name="Naumoff D.G."/>
            <person name="Miroshnikov K."/>
            <person name="Ivanova A."/>
            <person name="Philippov D.A."/>
            <person name="Hakobyan A."/>
            <person name="Rijpstra I.C."/>
            <person name="Sinninghe Damste J.S."/>
            <person name="Liesack W."/>
            <person name="Dedysh S.N."/>
        </authorList>
    </citation>
    <scope>NUCLEOTIDE SEQUENCE [LARGE SCALE GENOMIC DNA]</scope>
    <source>
        <strain evidence="12">PX52</strain>
    </source>
</reference>
<dbReference type="PANTHER" id="PTHR30572:SF4">
    <property type="entry name" value="ABC TRANSPORTER PERMEASE YTRF"/>
    <property type="match status" value="1"/>
</dbReference>
<name>A0A5C1AP10_9BACT</name>
<dbReference type="InterPro" id="IPR003838">
    <property type="entry name" value="ABC3_permease_C"/>
</dbReference>
<keyword evidence="5 8" id="KW-0472">Membrane</keyword>
<dbReference type="AlphaFoldDB" id="A0A5C1AP10"/>
<proteinExistence type="inferred from homology"/>
<gene>
    <name evidence="11" type="ORF">PX52LOC_06954</name>
</gene>
<dbReference type="KEGG" id="lrs:PX52LOC_06954"/>
<evidence type="ECO:0000256" key="8">
    <source>
        <dbReference type="SAM" id="Phobius"/>
    </source>
</evidence>
<evidence type="ECO:0000259" key="9">
    <source>
        <dbReference type="Pfam" id="PF02687"/>
    </source>
</evidence>
<keyword evidence="3 8" id="KW-0812">Transmembrane</keyword>
<sequence>MTLFPPTFAVALHALRRNLVRSALTTLGIVIGVGAVIAMVEIGQGSKRAVAESIQSLGANNLLVMPGQASSGGVSFGGGSTPTLTPGDADAIVREVSSAVAVAPVVRARTQVIAGGKNWVPLYIYGTTSDFLSVRDWAVADGRAFAPAENNGMANVCLVGRTIARQLFGSASPLDQTLRVNNTPLRVIGVLVAKGANTFGADQDDIVLAPWQTIKFKVSGQSAQTANQSVAAAAGATGNSSTRFPSQQPSPYPLQTATEAADFPAPPLPTFVDQILVRIGDEADIPGATRQISVLLRERHRTRSNQPDDFNIRDTAELSSAAVATAQLMSGLLLAVSLISLVVGGVGIMNIMLVSVTERTKEIGLRMAVGARPKDILWQFLVEAIVLCLAGGAVGILCGWGGAWAVRTFLHWRTEPSIPAVIAAVGVSAFVGVAFGFYPAWKASRLDPIDALRYE</sequence>
<evidence type="ECO:0000256" key="7">
    <source>
        <dbReference type="SAM" id="MobiDB-lite"/>
    </source>
</evidence>
<keyword evidence="4 8" id="KW-1133">Transmembrane helix</keyword>
<keyword evidence="2" id="KW-1003">Cell membrane</keyword>
<dbReference type="Pfam" id="PF02687">
    <property type="entry name" value="FtsX"/>
    <property type="match status" value="1"/>
</dbReference>
<accession>A0A5C1AP10</accession>
<dbReference type="InterPro" id="IPR025857">
    <property type="entry name" value="MacB_PCD"/>
</dbReference>